<dbReference type="AlphaFoldDB" id="A0A075R6U4"/>
<evidence type="ECO:0000313" key="2">
    <source>
        <dbReference type="EMBL" id="AIG26898.1"/>
    </source>
</evidence>
<organism evidence="2 3">
    <name type="scientific">Brevibacillus laterosporus LMG 15441</name>
    <dbReference type="NCBI Taxonomy" id="1042163"/>
    <lineage>
        <taxon>Bacteria</taxon>
        <taxon>Bacillati</taxon>
        <taxon>Bacillota</taxon>
        <taxon>Bacilli</taxon>
        <taxon>Bacillales</taxon>
        <taxon>Paenibacillaceae</taxon>
        <taxon>Brevibacillus</taxon>
    </lineage>
</organism>
<sequence length="193" mass="22887">MKTRIEELERLLLSKVGEDVQEEYNNYLSLQGASEENLQEIETLFDIKLPEDFKEFYRYKNGSGYHFHILYPEYSEGCIEPFYLYSLDEMIETKEYFCKEDELLSEYYDEQEISELDARIKPYLFNKKWFPFAQLAGGSLYLMLDYDPAPGGKAGQIIAYVHDPDFIYYIASSFTELLSESNTNLQDWEEIDY</sequence>
<protein>
    <submittedName>
        <fullName evidence="2">SMI1 / KNR4 family (SUKH-1)</fullName>
    </submittedName>
</protein>
<dbReference type="EMBL" id="CP007806">
    <property type="protein sequence ID" value="AIG26898.1"/>
    <property type="molecule type" value="Genomic_DNA"/>
</dbReference>
<dbReference type="HOGENOM" id="CLU_113681_0_0_9"/>
<gene>
    <name evidence="2" type="ORF">BRLA_c025790</name>
</gene>
<dbReference type="eggNOG" id="COG4282">
    <property type="taxonomic scope" value="Bacteria"/>
</dbReference>
<proteinExistence type="predicted"/>
<dbReference type="Proteomes" id="UP000005850">
    <property type="component" value="Chromosome"/>
</dbReference>
<accession>A0A075R6U4</accession>
<dbReference type="KEGG" id="blr:BRLA_c025790"/>
<evidence type="ECO:0000259" key="1">
    <source>
        <dbReference type="SMART" id="SM00860"/>
    </source>
</evidence>
<dbReference type="Gene3D" id="3.40.1580.10">
    <property type="entry name" value="SMI1/KNR4-like"/>
    <property type="match status" value="1"/>
</dbReference>
<dbReference type="Pfam" id="PF09346">
    <property type="entry name" value="SMI1_KNR4"/>
    <property type="match status" value="1"/>
</dbReference>
<keyword evidence="3" id="KW-1185">Reference proteome</keyword>
<reference evidence="2 3" key="1">
    <citation type="journal article" date="2011" name="J. Bacteriol.">
        <title>Genome sequence of Brevibacillus laterosporus LMG 15441, a pathogen of invertebrates.</title>
        <authorList>
            <person name="Djukic M."/>
            <person name="Poehlein A."/>
            <person name="Thurmer A."/>
            <person name="Daniel R."/>
        </authorList>
    </citation>
    <scope>NUCLEOTIDE SEQUENCE [LARGE SCALE GENOMIC DNA]</scope>
    <source>
        <strain evidence="2 3">LMG 15441</strain>
    </source>
</reference>
<dbReference type="SMART" id="SM00860">
    <property type="entry name" value="SMI1_KNR4"/>
    <property type="match status" value="1"/>
</dbReference>
<evidence type="ECO:0000313" key="3">
    <source>
        <dbReference type="Proteomes" id="UP000005850"/>
    </source>
</evidence>
<dbReference type="InterPro" id="IPR037883">
    <property type="entry name" value="Knr4/Smi1-like_sf"/>
</dbReference>
<dbReference type="PANTHER" id="PTHR47432">
    <property type="entry name" value="CELL WALL ASSEMBLY REGULATOR SMI1"/>
    <property type="match status" value="1"/>
</dbReference>
<dbReference type="SUPFAM" id="SSF160631">
    <property type="entry name" value="SMI1/KNR4-like"/>
    <property type="match status" value="1"/>
</dbReference>
<dbReference type="STRING" id="1042163.BRLA_c025790"/>
<dbReference type="InterPro" id="IPR051873">
    <property type="entry name" value="KNR4/SMI1_regulator"/>
</dbReference>
<dbReference type="RefSeq" id="WP_003336295.1">
    <property type="nucleotide sequence ID" value="NZ_CP007806.1"/>
</dbReference>
<name>A0A075R6U4_BRELA</name>
<dbReference type="PANTHER" id="PTHR47432:SF1">
    <property type="entry name" value="CELL WALL ASSEMBLY REGULATOR SMI1"/>
    <property type="match status" value="1"/>
</dbReference>
<feature type="domain" description="Knr4/Smi1-like" evidence="1">
    <location>
        <begin position="32"/>
        <end position="180"/>
    </location>
</feature>
<dbReference type="InterPro" id="IPR018958">
    <property type="entry name" value="Knr4/Smi1-like_dom"/>
</dbReference>